<keyword evidence="6 11" id="KW-0378">Hydrolase</keyword>
<feature type="region of interest" description="Disordered" evidence="12">
    <location>
        <begin position="229"/>
        <end position="263"/>
    </location>
</feature>
<comment type="caution">
    <text evidence="14">The sequence shown here is derived from an EMBL/GenBank/DDBJ whole genome shotgun (WGS) entry which is preliminary data.</text>
</comment>
<dbReference type="InterPro" id="IPR046792">
    <property type="entry name" value="Peptidase_C54_cat"/>
</dbReference>
<organism evidence="14 15">
    <name type="scientific">Tritrichomonas musculus</name>
    <dbReference type="NCBI Taxonomy" id="1915356"/>
    <lineage>
        <taxon>Eukaryota</taxon>
        <taxon>Metamonada</taxon>
        <taxon>Parabasalia</taxon>
        <taxon>Tritrichomonadida</taxon>
        <taxon>Tritrichomonadidae</taxon>
        <taxon>Tritrichomonas</taxon>
    </lineage>
</organism>
<dbReference type="InterPro" id="IPR005078">
    <property type="entry name" value="Peptidase_C54"/>
</dbReference>
<sequence length="429" mass="48355">MTTILGQNLNKKESISAQVNAMRIPRFSYRKKFDPLEGNLTSDRRWGCSIRCCQGLLAQFIKKSNILTTNQYINNFFSNLSKINGKPSAHPGTTIHSNLQNTANSLFSIPKISPEPESKPNVHNSHSTATLISSDKKAQKKLQAYGEYPEYIHLFYDSPNSPFSIHSFCSELKKINGNKPGKWVKLSTLSLVLKNLLLYSEIETVIAENGQISLPLILDAFNKYHSLKSDNKKVPPIPKPSKESRLKPDTSLQQSKHNDTDCTQSEFNTLPVLILIPLMLGLKKLESEFISVITKALSLPKQSIGVIGGKNNKAYYIIGYTEKGEFLYFDPHEVHDAVLKHDDLYRVYEPELHKIKKMQLNPSLMIGFIVKTKEDIDEIKEAMKGTPITVTDQYITYSTNLDEDSEDTSVGKGKDNDDTDTDYDFVIVS</sequence>
<keyword evidence="7" id="KW-0788">Thiol protease</keyword>
<accession>A0ABR2JLI9</accession>
<dbReference type="SUPFAM" id="SSF54001">
    <property type="entry name" value="Cysteine proteinases"/>
    <property type="match status" value="1"/>
</dbReference>
<dbReference type="EMBL" id="JAPFFF010000011">
    <property type="protein sequence ID" value="KAK8878448.1"/>
    <property type="molecule type" value="Genomic_DNA"/>
</dbReference>
<evidence type="ECO:0000256" key="3">
    <source>
        <dbReference type="ARBA" id="ARBA00022448"/>
    </source>
</evidence>
<dbReference type="GO" id="GO:0008233">
    <property type="term" value="F:peptidase activity"/>
    <property type="evidence" value="ECO:0007669"/>
    <property type="project" value="UniProtKB-KW"/>
</dbReference>
<evidence type="ECO:0000256" key="6">
    <source>
        <dbReference type="ARBA" id="ARBA00022801"/>
    </source>
</evidence>
<feature type="region of interest" description="Disordered" evidence="12">
    <location>
        <begin position="401"/>
        <end position="422"/>
    </location>
</feature>
<dbReference type="Proteomes" id="UP001470230">
    <property type="component" value="Unassembled WGS sequence"/>
</dbReference>
<evidence type="ECO:0000256" key="2">
    <source>
        <dbReference type="ARBA" id="ARBA00010958"/>
    </source>
</evidence>
<comment type="function">
    <text evidence="11">Cysteine protease that plays a key role in autophagy by mediating both proteolytic activation and delipidation of ATG8 family proteins.</text>
</comment>
<comment type="subcellular location">
    <subcellularLocation>
        <location evidence="1 11">Cytoplasm</location>
    </subcellularLocation>
</comment>
<dbReference type="GO" id="GO:0006508">
    <property type="term" value="P:proteolysis"/>
    <property type="evidence" value="ECO:0007669"/>
    <property type="project" value="UniProtKB-KW"/>
</dbReference>
<evidence type="ECO:0000256" key="12">
    <source>
        <dbReference type="SAM" id="MobiDB-lite"/>
    </source>
</evidence>
<comment type="similarity">
    <text evidence="2 11">Belongs to the peptidase C54 family.</text>
</comment>
<evidence type="ECO:0000259" key="13">
    <source>
        <dbReference type="Pfam" id="PF03416"/>
    </source>
</evidence>
<evidence type="ECO:0000256" key="8">
    <source>
        <dbReference type="ARBA" id="ARBA00022927"/>
    </source>
</evidence>
<evidence type="ECO:0000256" key="5">
    <source>
        <dbReference type="ARBA" id="ARBA00022670"/>
    </source>
</evidence>
<protein>
    <recommendedName>
        <fullName evidence="11">Cysteine protease</fullName>
        <ecNumber evidence="11">3.4.22.-</ecNumber>
    </recommendedName>
</protein>
<gene>
    <name evidence="14" type="ORF">M9Y10_005221</name>
</gene>
<dbReference type="Pfam" id="PF03416">
    <property type="entry name" value="Peptidase_C54"/>
    <property type="match status" value="1"/>
</dbReference>
<evidence type="ECO:0000256" key="9">
    <source>
        <dbReference type="ARBA" id="ARBA00023006"/>
    </source>
</evidence>
<dbReference type="PANTHER" id="PTHR22624">
    <property type="entry name" value="CYSTEINE PROTEASE ATG4"/>
    <property type="match status" value="1"/>
</dbReference>
<evidence type="ECO:0000256" key="10">
    <source>
        <dbReference type="ARBA" id="ARBA00029362"/>
    </source>
</evidence>
<evidence type="ECO:0000256" key="11">
    <source>
        <dbReference type="RuleBase" id="RU363115"/>
    </source>
</evidence>
<feature type="compositionally biased region" description="Polar residues" evidence="12">
    <location>
        <begin position="250"/>
        <end position="263"/>
    </location>
</feature>
<keyword evidence="15" id="KW-1185">Reference proteome</keyword>
<dbReference type="EC" id="3.4.22.-" evidence="11"/>
<dbReference type="PANTHER" id="PTHR22624:SF49">
    <property type="entry name" value="CYSTEINE PROTEASE"/>
    <property type="match status" value="1"/>
</dbReference>
<evidence type="ECO:0000256" key="4">
    <source>
        <dbReference type="ARBA" id="ARBA00022490"/>
    </source>
</evidence>
<evidence type="ECO:0000313" key="14">
    <source>
        <dbReference type="EMBL" id="KAK8878448.1"/>
    </source>
</evidence>
<proteinExistence type="inferred from homology"/>
<keyword evidence="5 11" id="KW-0645">Protease</keyword>
<keyword evidence="8 11" id="KW-0653">Protein transport</keyword>
<evidence type="ECO:0000313" key="15">
    <source>
        <dbReference type="Proteomes" id="UP001470230"/>
    </source>
</evidence>
<name>A0ABR2JLI9_9EUKA</name>
<comment type="catalytic activity">
    <reaction evidence="10">
        <text>[protein]-C-terminal L-amino acid-glycyl-phosphatidylethanolamide + H2O = [protein]-C-terminal L-amino acid-glycine + a 1,2-diacyl-sn-glycero-3-phosphoethanolamine</text>
        <dbReference type="Rhea" id="RHEA:67548"/>
        <dbReference type="Rhea" id="RHEA-COMP:17323"/>
        <dbReference type="Rhea" id="RHEA-COMP:17324"/>
        <dbReference type="ChEBI" id="CHEBI:15377"/>
        <dbReference type="ChEBI" id="CHEBI:64612"/>
        <dbReference type="ChEBI" id="CHEBI:172940"/>
        <dbReference type="ChEBI" id="CHEBI:172941"/>
    </reaction>
    <physiologicalReaction direction="left-to-right" evidence="10">
        <dbReference type="Rhea" id="RHEA:67549"/>
    </physiologicalReaction>
</comment>
<feature type="domain" description="Peptidase C54 catalytic" evidence="13">
    <location>
        <begin position="26"/>
        <end position="381"/>
    </location>
</feature>
<keyword evidence="4 11" id="KW-0963">Cytoplasm</keyword>
<reference evidence="14 15" key="1">
    <citation type="submission" date="2024-04" db="EMBL/GenBank/DDBJ databases">
        <title>Tritrichomonas musculus Genome.</title>
        <authorList>
            <person name="Alves-Ferreira E."/>
            <person name="Grigg M."/>
            <person name="Lorenzi H."/>
            <person name="Galac M."/>
        </authorList>
    </citation>
    <scope>NUCLEOTIDE SEQUENCE [LARGE SCALE GENOMIC DNA]</scope>
    <source>
        <strain evidence="14 15">EAF2021</strain>
    </source>
</reference>
<evidence type="ECO:0000256" key="1">
    <source>
        <dbReference type="ARBA" id="ARBA00004496"/>
    </source>
</evidence>
<keyword evidence="9 11" id="KW-0072">Autophagy</keyword>
<keyword evidence="3" id="KW-0813">Transport</keyword>
<evidence type="ECO:0000256" key="7">
    <source>
        <dbReference type="ARBA" id="ARBA00022807"/>
    </source>
</evidence>
<dbReference type="InterPro" id="IPR038765">
    <property type="entry name" value="Papain-like_cys_pep_sf"/>
</dbReference>